<keyword evidence="3" id="KW-1185">Reference proteome</keyword>
<protein>
    <submittedName>
        <fullName evidence="2">Uncharacterized protein</fullName>
    </submittedName>
</protein>
<reference evidence="2 3" key="1">
    <citation type="journal article" date="2019" name="Int. J. Syst. Evol. Microbiol.">
        <title>The Global Catalogue of Microorganisms (GCM) 10K type strain sequencing project: providing services to taxonomists for standard genome sequencing and annotation.</title>
        <authorList>
            <consortium name="The Broad Institute Genomics Platform"/>
            <consortium name="The Broad Institute Genome Sequencing Center for Infectious Disease"/>
            <person name="Wu L."/>
            <person name="Ma J."/>
        </authorList>
    </citation>
    <scope>NUCLEOTIDE SEQUENCE [LARGE SCALE GENOMIC DNA]</scope>
    <source>
        <strain evidence="2 3">JCM 10696</strain>
    </source>
</reference>
<feature type="compositionally biased region" description="Basic and acidic residues" evidence="1">
    <location>
        <begin position="158"/>
        <end position="171"/>
    </location>
</feature>
<feature type="region of interest" description="Disordered" evidence="1">
    <location>
        <begin position="1"/>
        <end position="73"/>
    </location>
</feature>
<organism evidence="2 3">
    <name type="scientific">Actinocorallia libanotica</name>
    <dbReference type="NCBI Taxonomy" id="46162"/>
    <lineage>
        <taxon>Bacteria</taxon>
        <taxon>Bacillati</taxon>
        <taxon>Actinomycetota</taxon>
        <taxon>Actinomycetes</taxon>
        <taxon>Streptosporangiales</taxon>
        <taxon>Thermomonosporaceae</taxon>
        <taxon>Actinocorallia</taxon>
    </lineage>
</organism>
<accession>A0ABN1REX3</accession>
<feature type="compositionally biased region" description="Basic and acidic residues" evidence="1">
    <location>
        <begin position="23"/>
        <end position="53"/>
    </location>
</feature>
<dbReference type="Proteomes" id="UP001500665">
    <property type="component" value="Unassembled WGS sequence"/>
</dbReference>
<evidence type="ECO:0000313" key="3">
    <source>
        <dbReference type="Proteomes" id="UP001500665"/>
    </source>
</evidence>
<name>A0ABN1REX3_9ACTN</name>
<evidence type="ECO:0000256" key="1">
    <source>
        <dbReference type="SAM" id="MobiDB-lite"/>
    </source>
</evidence>
<gene>
    <name evidence="2" type="ORF">GCM10009550_41390</name>
</gene>
<proteinExistence type="predicted"/>
<feature type="region of interest" description="Disordered" evidence="1">
    <location>
        <begin position="198"/>
        <end position="224"/>
    </location>
</feature>
<feature type="region of interest" description="Disordered" evidence="1">
    <location>
        <begin position="90"/>
        <end position="178"/>
    </location>
</feature>
<comment type="caution">
    <text evidence="2">The sequence shown here is derived from an EMBL/GenBank/DDBJ whole genome shotgun (WGS) entry which is preliminary data.</text>
</comment>
<sequence>MGKGPGQGVGQISDAGRSSGGLQRREDRTGGPHRHLDGRRLVRVDRNRARTDDPVPASSESAVGDDDETFPERITSVQVGEYLTQPAGIDLPEHLVVRPPSEGGRRTGTDRAEPCEQAEGGGTVLPALQIRSGGGDQATQPPLTHTRIRPTRNYRIKRGNEIRAGHDERGPHLRTVPEPSERLRGTVEVARLGQIKVGGQHRGQTWRGCTGPEQADARPPIALN</sequence>
<feature type="compositionally biased region" description="Basic and acidic residues" evidence="1">
    <location>
        <begin position="103"/>
        <end position="114"/>
    </location>
</feature>
<evidence type="ECO:0000313" key="2">
    <source>
        <dbReference type="EMBL" id="GAA0955917.1"/>
    </source>
</evidence>
<feature type="compositionally biased region" description="Basic residues" evidence="1">
    <location>
        <begin position="146"/>
        <end position="157"/>
    </location>
</feature>
<dbReference type="EMBL" id="BAAAHH010000017">
    <property type="protein sequence ID" value="GAA0955917.1"/>
    <property type="molecule type" value="Genomic_DNA"/>
</dbReference>